<dbReference type="Gene3D" id="3.20.20.80">
    <property type="entry name" value="Glycosidases"/>
    <property type="match status" value="1"/>
</dbReference>
<dbReference type="AlphaFoldDB" id="A0A428NYQ2"/>
<comment type="caution">
    <text evidence="4">The sequence shown here is derived from an EMBL/GenBank/DDBJ whole genome shotgun (WGS) entry which is preliminary data.</text>
</comment>
<dbReference type="GO" id="GO:0008061">
    <property type="term" value="F:chitin binding"/>
    <property type="evidence" value="ECO:0007669"/>
    <property type="project" value="InterPro"/>
</dbReference>
<dbReference type="SUPFAM" id="SSF51445">
    <property type="entry name" value="(Trans)glycosidases"/>
    <property type="match status" value="1"/>
</dbReference>
<evidence type="ECO:0000256" key="1">
    <source>
        <dbReference type="ARBA" id="ARBA00008682"/>
    </source>
</evidence>
<evidence type="ECO:0000313" key="5">
    <source>
        <dbReference type="Proteomes" id="UP000288168"/>
    </source>
</evidence>
<organism evidence="4 5">
    <name type="scientific">Fusarium duplospermum</name>
    <dbReference type="NCBI Taxonomy" id="1325734"/>
    <lineage>
        <taxon>Eukaryota</taxon>
        <taxon>Fungi</taxon>
        <taxon>Dikarya</taxon>
        <taxon>Ascomycota</taxon>
        <taxon>Pezizomycotina</taxon>
        <taxon>Sordariomycetes</taxon>
        <taxon>Hypocreomycetidae</taxon>
        <taxon>Hypocreales</taxon>
        <taxon>Nectriaceae</taxon>
        <taxon>Fusarium</taxon>
        <taxon>Fusarium solani species complex</taxon>
    </lineage>
</organism>
<dbReference type="STRING" id="1325734.A0A428NYQ2"/>
<protein>
    <recommendedName>
        <fullName evidence="2">chitinase</fullName>
        <ecNumber evidence="2">3.2.1.14</ecNumber>
    </recommendedName>
</protein>
<dbReference type="SMART" id="SM00636">
    <property type="entry name" value="Glyco_18"/>
    <property type="match status" value="1"/>
</dbReference>
<dbReference type="InterPro" id="IPR029070">
    <property type="entry name" value="Chitinase_insertion_sf"/>
</dbReference>
<keyword evidence="5" id="KW-1185">Reference proteome</keyword>
<dbReference type="PROSITE" id="PS51910">
    <property type="entry name" value="GH18_2"/>
    <property type="match status" value="1"/>
</dbReference>
<dbReference type="GO" id="GO:0005576">
    <property type="term" value="C:extracellular region"/>
    <property type="evidence" value="ECO:0007669"/>
    <property type="project" value="TreeGrafter"/>
</dbReference>
<dbReference type="Gene3D" id="3.10.50.10">
    <property type="match status" value="1"/>
</dbReference>
<dbReference type="Pfam" id="PF00704">
    <property type="entry name" value="Glyco_hydro_18"/>
    <property type="match status" value="1"/>
</dbReference>
<name>A0A428NYQ2_9HYPO</name>
<dbReference type="Proteomes" id="UP000288168">
    <property type="component" value="Unassembled WGS sequence"/>
</dbReference>
<dbReference type="InterPro" id="IPR001223">
    <property type="entry name" value="Glyco_hydro18_cat"/>
</dbReference>
<dbReference type="InterPro" id="IPR011583">
    <property type="entry name" value="Chitinase_II/V-like_cat"/>
</dbReference>
<dbReference type="EMBL" id="NKCI01000252">
    <property type="protein sequence ID" value="RSL45859.1"/>
    <property type="molecule type" value="Genomic_DNA"/>
</dbReference>
<accession>A0A428NYQ2</accession>
<dbReference type="PANTHER" id="PTHR11177">
    <property type="entry name" value="CHITINASE"/>
    <property type="match status" value="1"/>
</dbReference>
<dbReference type="PANTHER" id="PTHR11177:SF317">
    <property type="entry name" value="CHITINASE 12-RELATED"/>
    <property type="match status" value="1"/>
</dbReference>
<dbReference type="InterPro" id="IPR017853">
    <property type="entry name" value="GH"/>
</dbReference>
<dbReference type="GO" id="GO:0008843">
    <property type="term" value="F:endochitinase activity"/>
    <property type="evidence" value="ECO:0007669"/>
    <property type="project" value="UniProtKB-EC"/>
</dbReference>
<evidence type="ECO:0000313" key="4">
    <source>
        <dbReference type="EMBL" id="RSL45859.1"/>
    </source>
</evidence>
<dbReference type="InterPro" id="IPR050314">
    <property type="entry name" value="Glycosyl_Hydrlase_18"/>
</dbReference>
<feature type="domain" description="GH18" evidence="3">
    <location>
        <begin position="29"/>
        <end position="328"/>
    </location>
</feature>
<evidence type="ECO:0000256" key="2">
    <source>
        <dbReference type="ARBA" id="ARBA00012729"/>
    </source>
</evidence>
<comment type="similarity">
    <text evidence="1">Belongs to the glycosyl hydrolase 18 family. Chitinase class V subfamily.</text>
</comment>
<reference evidence="4 5" key="1">
    <citation type="submission" date="2017-06" db="EMBL/GenBank/DDBJ databases">
        <title>Comparative genomic analysis of Ambrosia Fusariam Clade fungi.</title>
        <authorList>
            <person name="Stajich J.E."/>
            <person name="Carrillo J."/>
            <person name="Kijimoto T."/>
            <person name="Eskalen A."/>
            <person name="O'Donnell K."/>
            <person name="Kasson M."/>
        </authorList>
    </citation>
    <scope>NUCLEOTIDE SEQUENCE [LARGE SCALE GENOMIC DNA]</scope>
    <source>
        <strain evidence="4 5">NRRL62584</strain>
    </source>
</reference>
<proteinExistence type="inferred from homology"/>
<sequence>MVTKAPQWHVSRTQFMPLWPWIWMVQCMSSSAMIKEQTTDGLSSSHAEDADTDTEGFDVGNSWLEDGSDVLRCTEQPYLLRQANQDAKLMLSIGGRVWSTGFAIIASKANTRTTFARSAVSLLKNWDFNGIDIDWKLPNNEDDAANMVLLLEAIRGELDSVSSDDHLDLSIVAPVGLEHFHFAKLPDVSRTLDRVDLMACDYAEPWSFEAGYGSNLGLYVEEFNSTQLDIEDTVHAYLEAGVPAEKLALGLPAHWHSWQRTGELNISFLEPTLVKWENAVQGRSARASTLAFEYASNAHHHVFGAIPNGSGAEARWQQPIFPAISELS</sequence>
<dbReference type="OrthoDB" id="73875at2759"/>
<dbReference type="GO" id="GO:0005975">
    <property type="term" value="P:carbohydrate metabolic process"/>
    <property type="evidence" value="ECO:0007669"/>
    <property type="project" value="InterPro"/>
</dbReference>
<dbReference type="GO" id="GO:0006032">
    <property type="term" value="P:chitin catabolic process"/>
    <property type="evidence" value="ECO:0007669"/>
    <property type="project" value="TreeGrafter"/>
</dbReference>
<dbReference type="EC" id="3.2.1.14" evidence="2"/>
<gene>
    <name evidence="4" type="ORF">CEP54_014102</name>
</gene>
<evidence type="ECO:0000259" key="3">
    <source>
        <dbReference type="PROSITE" id="PS51910"/>
    </source>
</evidence>